<feature type="region of interest" description="Disordered" evidence="7">
    <location>
        <begin position="1365"/>
        <end position="1402"/>
    </location>
</feature>
<dbReference type="PANTHER" id="PTHR44329:SF214">
    <property type="entry name" value="PROTEIN KINASE DOMAIN-CONTAINING PROTEIN"/>
    <property type="match status" value="1"/>
</dbReference>
<keyword evidence="8" id="KW-1133">Transmembrane helix</keyword>
<feature type="domain" description="Protein kinase" evidence="10">
    <location>
        <begin position="1075"/>
        <end position="1580"/>
    </location>
</feature>
<evidence type="ECO:0000256" key="4">
    <source>
        <dbReference type="ARBA" id="ARBA00022777"/>
    </source>
</evidence>
<feature type="transmembrane region" description="Helical" evidence="8">
    <location>
        <begin position="770"/>
        <end position="792"/>
    </location>
</feature>
<evidence type="ECO:0000256" key="3">
    <source>
        <dbReference type="ARBA" id="ARBA00022741"/>
    </source>
</evidence>
<feature type="compositionally biased region" description="Polar residues" evidence="7">
    <location>
        <begin position="957"/>
        <end position="967"/>
    </location>
</feature>
<protein>
    <recommendedName>
        <fullName evidence="10">Protein kinase domain-containing protein</fullName>
    </recommendedName>
</protein>
<evidence type="ECO:0000256" key="5">
    <source>
        <dbReference type="ARBA" id="ARBA00022840"/>
    </source>
</evidence>
<evidence type="ECO:0000256" key="8">
    <source>
        <dbReference type="SAM" id="Phobius"/>
    </source>
</evidence>
<dbReference type="InterPro" id="IPR011009">
    <property type="entry name" value="Kinase-like_dom_sf"/>
</dbReference>
<feature type="binding site" evidence="6">
    <location>
        <position position="1102"/>
    </location>
    <ligand>
        <name>ATP</name>
        <dbReference type="ChEBI" id="CHEBI:30616"/>
    </ligand>
</feature>
<dbReference type="InterPro" id="IPR017441">
    <property type="entry name" value="Protein_kinase_ATP_BS"/>
</dbReference>
<keyword evidence="8" id="KW-0472">Membrane</keyword>
<feature type="compositionally biased region" description="Basic and acidic residues" evidence="7">
    <location>
        <begin position="832"/>
        <end position="841"/>
    </location>
</feature>
<dbReference type="SMART" id="SM00220">
    <property type="entry name" value="S_TKc"/>
    <property type="match status" value="1"/>
</dbReference>
<keyword evidence="8" id="KW-0812">Transmembrane</keyword>
<dbReference type="InterPro" id="IPR008271">
    <property type="entry name" value="Ser/Thr_kinase_AS"/>
</dbReference>
<feature type="compositionally biased region" description="Acidic residues" evidence="7">
    <location>
        <begin position="1651"/>
        <end position="1664"/>
    </location>
</feature>
<feature type="region of interest" description="Disordered" evidence="7">
    <location>
        <begin position="830"/>
        <end position="866"/>
    </location>
</feature>
<keyword evidence="5 6" id="KW-0067">ATP-binding</keyword>
<dbReference type="KEGG" id="cre:CHLRE_09g390097v5"/>
<keyword evidence="1" id="KW-0723">Serine/threonine-protein kinase</keyword>
<dbReference type="InParanoid" id="A0A2K3DE28"/>
<keyword evidence="12" id="KW-1185">Reference proteome</keyword>
<dbReference type="ExpressionAtlas" id="A0A2K3DE28">
    <property type="expression patterns" value="baseline"/>
</dbReference>
<feature type="chain" id="PRO_5014408698" description="Protein kinase domain-containing protein" evidence="9">
    <location>
        <begin position="49"/>
        <end position="1812"/>
    </location>
</feature>
<dbReference type="GeneID" id="5720629"/>
<feature type="region of interest" description="Disordered" evidence="7">
    <location>
        <begin position="1643"/>
        <end position="1665"/>
    </location>
</feature>
<evidence type="ECO:0000256" key="7">
    <source>
        <dbReference type="SAM" id="MobiDB-lite"/>
    </source>
</evidence>
<feature type="compositionally biased region" description="Polar residues" evidence="7">
    <location>
        <begin position="1376"/>
        <end position="1391"/>
    </location>
</feature>
<gene>
    <name evidence="11" type="ORF">CHLRE_09g390097v5</name>
</gene>
<keyword evidence="4" id="KW-0418">Kinase</keyword>
<dbReference type="InterPro" id="IPR051681">
    <property type="entry name" value="Ser/Thr_Kinases-Pseudokinases"/>
</dbReference>
<dbReference type="RefSeq" id="XP_001695064.2">
    <property type="nucleotide sequence ID" value="XM_001695012.2"/>
</dbReference>
<keyword evidence="9" id="KW-0732">Signal</keyword>
<feature type="compositionally biased region" description="Gly residues" evidence="7">
    <location>
        <begin position="1166"/>
        <end position="1175"/>
    </location>
</feature>
<evidence type="ECO:0000256" key="9">
    <source>
        <dbReference type="SAM" id="SignalP"/>
    </source>
</evidence>
<evidence type="ECO:0000259" key="10">
    <source>
        <dbReference type="PROSITE" id="PS50011"/>
    </source>
</evidence>
<dbReference type="InterPro" id="IPR001245">
    <property type="entry name" value="Ser-Thr/Tyr_kinase_cat_dom"/>
</dbReference>
<dbReference type="InterPro" id="IPR000719">
    <property type="entry name" value="Prot_kinase_dom"/>
</dbReference>
<reference evidence="11 12" key="1">
    <citation type="journal article" date="2007" name="Science">
        <title>The Chlamydomonas genome reveals the evolution of key animal and plant functions.</title>
        <authorList>
            <person name="Merchant S.S."/>
            <person name="Prochnik S.E."/>
            <person name="Vallon O."/>
            <person name="Harris E.H."/>
            <person name="Karpowicz S.J."/>
            <person name="Witman G.B."/>
            <person name="Terry A."/>
            <person name="Salamov A."/>
            <person name="Fritz-Laylin L.K."/>
            <person name="Marechal-Drouard L."/>
            <person name="Marshall W.F."/>
            <person name="Qu L.H."/>
            <person name="Nelson D.R."/>
            <person name="Sanderfoot A.A."/>
            <person name="Spalding M.H."/>
            <person name="Kapitonov V.V."/>
            <person name="Ren Q."/>
            <person name="Ferris P."/>
            <person name="Lindquist E."/>
            <person name="Shapiro H."/>
            <person name="Lucas S.M."/>
            <person name="Grimwood J."/>
            <person name="Schmutz J."/>
            <person name="Cardol P."/>
            <person name="Cerutti H."/>
            <person name="Chanfreau G."/>
            <person name="Chen C.L."/>
            <person name="Cognat V."/>
            <person name="Croft M.T."/>
            <person name="Dent R."/>
            <person name="Dutcher S."/>
            <person name="Fernandez E."/>
            <person name="Fukuzawa H."/>
            <person name="Gonzalez-Ballester D."/>
            <person name="Gonzalez-Halphen D."/>
            <person name="Hallmann A."/>
            <person name="Hanikenne M."/>
            <person name="Hippler M."/>
            <person name="Inwood W."/>
            <person name="Jabbari K."/>
            <person name="Kalanon M."/>
            <person name="Kuras R."/>
            <person name="Lefebvre P.A."/>
            <person name="Lemaire S.D."/>
            <person name="Lobanov A.V."/>
            <person name="Lohr M."/>
            <person name="Manuell A."/>
            <person name="Meier I."/>
            <person name="Mets L."/>
            <person name="Mittag M."/>
            <person name="Mittelmeier T."/>
            <person name="Moroney J.V."/>
            <person name="Moseley J."/>
            <person name="Napoli C."/>
            <person name="Nedelcu A.M."/>
            <person name="Niyogi K."/>
            <person name="Novoselov S.V."/>
            <person name="Paulsen I.T."/>
            <person name="Pazour G."/>
            <person name="Purton S."/>
            <person name="Ral J.P."/>
            <person name="Riano-Pachon D.M."/>
            <person name="Riekhof W."/>
            <person name="Rymarquis L."/>
            <person name="Schroda M."/>
            <person name="Stern D."/>
            <person name="Umen J."/>
            <person name="Willows R."/>
            <person name="Wilson N."/>
            <person name="Zimmer S.L."/>
            <person name="Allmer J."/>
            <person name="Balk J."/>
            <person name="Bisova K."/>
            <person name="Chen C.J."/>
            <person name="Elias M."/>
            <person name="Gendler K."/>
            <person name="Hauser C."/>
            <person name="Lamb M.R."/>
            <person name="Ledford H."/>
            <person name="Long J.C."/>
            <person name="Minagawa J."/>
            <person name="Page M.D."/>
            <person name="Pan J."/>
            <person name="Pootakham W."/>
            <person name="Roje S."/>
            <person name="Rose A."/>
            <person name="Stahlberg E."/>
            <person name="Terauchi A.M."/>
            <person name="Yang P."/>
            <person name="Ball S."/>
            <person name="Bowler C."/>
            <person name="Dieckmann C.L."/>
            <person name="Gladyshev V.N."/>
            <person name="Green P."/>
            <person name="Jorgensen R."/>
            <person name="Mayfield S."/>
            <person name="Mueller-Roeber B."/>
            <person name="Rajamani S."/>
            <person name="Sayre R.T."/>
            <person name="Brokstein P."/>
            <person name="Dubchak I."/>
            <person name="Goodstein D."/>
            <person name="Hornick L."/>
            <person name="Huang Y.W."/>
            <person name="Jhaveri J."/>
            <person name="Luo Y."/>
            <person name="Martinez D."/>
            <person name="Ngau W.C."/>
            <person name="Otillar B."/>
            <person name="Poliakov A."/>
            <person name="Porter A."/>
            <person name="Szajkowski L."/>
            <person name="Werner G."/>
            <person name="Zhou K."/>
            <person name="Grigoriev I.V."/>
            <person name="Rokhsar D.S."/>
            <person name="Grossman A.R."/>
        </authorList>
    </citation>
    <scope>NUCLEOTIDE SEQUENCE [LARGE SCALE GENOMIC DNA]</scope>
    <source>
        <strain evidence="12">CC-503</strain>
    </source>
</reference>
<dbReference type="PROSITE" id="PS00108">
    <property type="entry name" value="PROTEIN_KINASE_ST"/>
    <property type="match status" value="1"/>
</dbReference>
<name>A0A2K3DE28_CHLRE</name>
<feature type="region of interest" description="Disordered" evidence="7">
    <location>
        <begin position="799"/>
        <end position="818"/>
    </location>
</feature>
<evidence type="ECO:0000313" key="11">
    <source>
        <dbReference type="EMBL" id="PNW78786.1"/>
    </source>
</evidence>
<evidence type="ECO:0000256" key="6">
    <source>
        <dbReference type="PROSITE-ProRule" id="PRU10141"/>
    </source>
</evidence>
<dbReference type="PROSITE" id="PS00107">
    <property type="entry name" value="PROTEIN_KINASE_ATP"/>
    <property type="match status" value="1"/>
</dbReference>
<evidence type="ECO:0000313" key="12">
    <source>
        <dbReference type="Proteomes" id="UP000006906"/>
    </source>
</evidence>
<dbReference type="Gene3D" id="3.30.200.20">
    <property type="entry name" value="Phosphorylase Kinase, domain 1"/>
    <property type="match status" value="1"/>
</dbReference>
<accession>A0A2K3DE28</accession>
<dbReference type="GO" id="GO:0004674">
    <property type="term" value="F:protein serine/threonine kinase activity"/>
    <property type="evidence" value="ECO:0000318"/>
    <property type="project" value="GO_Central"/>
</dbReference>
<dbReference type="OrthoDB" id="544551at2759"/>
<evidence type="ECO:0000256" key="1">
    <source>
        <dbReference type="ARBA" id="ARBA00022527"/>
    </source>
</evidence>
<dbReference type="GO" id="GO:0005524">
    <property type="term" value="F:ATP binding"/>
    <property type="evidence" value="ECO:0007669"/>
    <property type="project" value="UniProtKB-UniRule"/>
</dbReference>
<feature type="region of interest" description="Disordered" evidence="7">
    <location>
        <begin position="1711"/>
        <end position="1795"/>
    </location>
</feature>
<keyword evidence="3 6" id="KW-0547">Nucleotide-binding</keyword>
<feature type="region of interest" description="Disordered" evidence="7">
    <location>
        <begin position="944"/>
        <end position="993"/>
    </location>
</feature>
<feature type="signal peptide" evidence="9">
    <location>
        <begin position="1"/>
        <end position="48"/>
    </location>
</feature>
<dbReference type="Proteomes" id="UP000006906">
    <property type="component" value="Chromosome 9"/>
</dbReference>
<dbReference type="Gramene" id="PNW78786">
    <property type="protein sequence ID" value="PNW78786"/>
    <property type="gene ID" value="CHLRE_09g390097v5"/>
</dbReference>
<dbReference type="Gene3D" id="1.10.510.10">
    <property type="entry name" value="Transferase(Phosphotransferase) domain 1"/>
    <property type="match status" value="1"/>
</dbReference>
<feature type="transmembrane region" description="Helical" evidence="8">
    <location>
        <begin position="917"/>
        <end position="937"/>
    </location>
</feature>
<dbReference type="SUPFAM" id="SSF56112">
    <property type="entry name" value="Protein kinase-like (PK-like)"/>
    <property type="match status" value="1"/>
</dbReference>
<dbReference type="PaxDb" id="3055-EDP02216"/>
<dbReference type="GO" id="GO:0007165">
    <property type="term" value="P:signal transduction"/>
    <property type="evidence" value="ECO:0000318"/>
    <property type="project" value="GO_Central"/>
</dbReference>
<sequence length="1812" mass="186479">MALKFMEGLCKLWWSRHGSANGSGSRPRAGQALAVLAVLSLLVSSVKAHYDGANGTRVLAFDVEDLRLHLLSGPPADGSSTRISIMSDMVFTSENWPDPVQITHSVTLYSPYRVALDFCGSGQKARPLFNVTATGSLLLLRVFIRNFLPATPQDLTGLGPVPAFLSSGGRVTINLSTFHMGPETTWALTAPANQSFWARQRGIAGAVTDVYSGGPIQLETPALYLLEYLGTDYALITGYLAMDLRGCFSGSPRDTVLVVCLYTFADALRNPNARYAMVFHDVGLDRSLYNPRNPLQITAPTVVQSCPGSHPSINLDFITTGIAVRTKLEFRGIRFRGTQPTNFTTWPPGVSLLLCMFDVFDGGMVSLVNSTVELQNLPAAVRILKALPAGTSMDASRPNLQPSVVSWPSASELARAQTIVSTPRTVGEGGAVLTAWSDTPFPLAAAAGSVAVAASSLTATPSTPTTSPPSFEITQWLLSMNAWTQYSSGNVDAGFAGSEPSSAAWSFEHVHVEQADVANVYALCFGAPLEQGIIFRSQVAVVATDVQLRAALARAARYIQVVSDIKLDPANWPSGDNALLVEAGIIEVRGCHPLPGKRYTIDLSNLRGVVRIAGRLIVEGDLRFTNLGWRTLPASDVLAIASGSVGLPLMSAFQLVPNRAGSTGAMDMERVTLEELLDSTSAGLRPSDMLTVLHLTHLTPALRLRNATLLPGDGGVSMGVWAVQEDAGYTWTFVAAKVQWTPQATDADTWDLTAPPDGGSGSGSVPVAAIAVPAAVGGALLVAVAVLTVLFVRLRHSKRNGGDRAADGEAKGLGGNGAAAMSVSKVGACHAARKDRGKEEAASGSSAGSDTINTIPGSPHGAVAGTGAGSGYQPGAVSGGSSAAAAAAGILAAAAGGNTNSGVPGGGRPASGSRSMLELSLAVTAGWGAGAAVALPVNAAAVDAARPGQGPDGRHVSNVQEASSATGAPNLPPSKRLTPSAARSGLAAGGTAGMASDAPTIAIIGAKVGLSAGISARGGVASVTQEALMLANTSSGGPRDRAAVPGPLEGIDAAKRAIQAGRPVLATERNSLDDLELMSVLGEGSYGRVYRALWRGTTVAVKVILLPAHMSGRERHERMAVMEAAISSSLSHPNVVQTYTYTVEEVQGAKARAAAAKRLKTSLGSETGGADGLQGSGTYSEGGPNPGLSGLQLGDGSATAQTHGAPSHHEQDLIGYEIRLVQEFCDQGSLRDKLNAKALFKPVLPPGLQAATAINSGATGGNLAAPSTNTAMVAGLALARASRSYANSPALGPAAMGHTTAPGAVDLVAPMMGPQSGSLCGASAAIATAPTAAAGPDGAGPAIPNMASLQRLGGTPHMQAMATAGATGPLQPRPPSLQQVQLRPATNSNLDASGGGPVGSSSLPQSAPLVVDLAAVLDTAIDIARAVAHLHREGIVHADLKPRNVLLKGSTHDPRGFVAKVADFGLSMRLDHDETHISNAFHGTLAYMAPETLLHGHVSRASDVYSFGILLYELYSGETAYKDVPKALLGHAITKDNLRPVFPPALGAPFEYQLLACRCWESNPEIRPEFDFIVDELKRLRCRLCEPTDDASNTRGVWSSMGQGAGASLAPGVFALPEQWPAPASSRLPAIAGVTAGCLLPSSSESCSSSGDDDDDHDEDDDDGSVTMSAAASVVVNAGPTPNCSGGGPAHATLAATVLANAQVAVAAQPSWGDVRDRRQAPGLTGGGVPGSSSLSVSIGAPTFAPSTLRRNTSPRHQQHQQQYLGNPLSGAQLLGPGASGHASGANSRQLSKPVEFEVVAEERNEDIPWSL</sequence>
<feature type="compositionally biased region" description="Basic and acidic residues" evidence="7">
    <location>
        <begin position="800"/>
        <end position="810"/>
    </location>
</feature>
<dbReference type="PANTHER" id="PTHR44329">
    <property type="entry name" value="SERINE/THREONINE-PROTEIN KINASE TNNI3K-RELATED"/>
    <property type="match status" value="1"/>
</dbReference>
<dbReference type="PROSITE" id="PS50011">
    <property type="entry name" value="PROTEIN_KINASE_DOM"/>
    <property type="match status" value="1"/>
</dbReference>
<dbReference type="STRING" id="3055.A0A2K3DE28"/>
<feature type="region of interest" description="Disordered" evidence="7">
    <location>
        <begin position="1160"/>
        <end position="1210"/>
    </location>
</feature>
<evidence type="ECO:0000256" key="2">
    <source>
        <dbReference type="ARBA" id="ARBA00022679"/>
    </source>
</evidence>
<dbReference type="EMBL" id="CM008970">
    <property type="protein sequence ID" value="PNW78786.1"/>
    <property type="molecule type" value="Genomic_DNA"/>
</dbReference>
<keyword evidence="2" id="KW-0808">Transferase</keyword>
<proteinExistence type="predicted"/>
<dbReference type="Pfam" id="PF07714">
    <property type="entry name" value="PK_Tyr_Ser-Thr"/>
    <property type="match status" value="2"/>
</dbReference>
<organism evidence="11 12">
    <name type="scientific">Chlamydomonas reinhardtii</name>
    <name type="common">Chlamydomonas smithii</name>
    <dbReference type="NCBI Taxonomy" id="3055"/>
    <lineage>
        <taxon>Eukaryota</taxon>
        <taxon>Viridiplantae</taxon>
        <taxon>Chlorophyta</taxon>
        <taxon>core chlorophytes</taxon>
        <taxon>Chlorophyceae</taxon>
        <taxon>CS clade</taxon>
        <taxon>Chlamydomonadales</taxon>
        <taxon>Chlamydomonadaceae</taxon>
        <taxon>Chlamydomonas</taxon>
    </lineage>
</organism>